<keyword evidence="2" id="KW-0804">Transcription</keyword>
<sequence>MMESRLLQPSWSLYNTTNLDHTGLYNFAMDICLDELNDFSSSYATEESSGISFDSYFPAMTFPDCLVEFPTLSDEKQVMDTIAHIMEGLEPISSSEDCQWLEESEENISSHMTSDADAWSPCPPMEQSKPNSTSTMFPSENMSLTFPGNNMETDDQLRLHHLLRAYGEAMENGHLELVEVIVRRINENIAPLGEPLERVAFNLFQSTENQGNYLRQQSSKNFEAAFKAFYQWYPYGRFAHFTANSAILEAMPSDVDRIHIVDLHMGEGIQWPPLMEAISQKGKSLRLTSIKSEGSQWNFEETRLRLYDHARSLGLSLKVEEMALEDLVTEIKRMKKRDGAGEWLAFNLMVALPHMGRRPNGSCVPEFLRVAKELLAYSAGNKGIIIIGDGEAGDNLQTCPEYASFFNSHFTHYQALFESMECNFPVYLAEARIAMESLFLAPYVSSHSWFQQWKDTRDNQALHGLDGQRMSRESFIEAKEIVNEKDSSYRVKIQTERENEMALEWRGIPLVKVSSWM</sequence>
<dbReference type="PANTHER" id="PTHR31636">
    <property type="entry name" value="OSJNBA0084A10.13 PROTEIN-RELATED"/>
    <property type="match status" value="1"/>
</dbReference>
<feature type="region of interest" description="Disordered" evidence="4">
    <location>
        <begin position="113"/>
        <end position="135"/>
    </location>
</feature>
<organism evidence="5 6">
    <name type="scientific">Cinchona calisaya</name>
    <dbReference type="NCBI Taxonomy" id="153742"/>
    <lineage>
        <taxon>Eukaryota</taxon>
        <taxon>Viridiplantae</taxon>
        <taxon>Streptophyta</taxon>
        <taxon>Embryophyta</taxon>
        <taxon>Tracheophyta</taxon>
        <taxon>Spermatophyta</taxon>
        <taxon>Magnoliopsida</taxon>
        <taxon>eudicotyledons</taxon>
        <taxon>Gunneridae</taxon>
        <taxon>Pentapetalae</taxon>
        <taxon>asterids</taxon>
        <taxon>lamiids</taxon>
        <taxon>Gentianales</taxon>
        <taxon>Rubiaceae</taxon>
        <taxon>Cinchonoideae</taxon>
        <taxon>Cinchoneae</taxon>
        <taxon>Cinchona</taxon>
    </lineage>
</organism>
<evidence type="ECO:0000313" key="6">
    <source>
        <dbReference type="Proteomes" id="UP001630127"/>
    </source>
</evidence>
<gene>
    <name evidence="5" type="ORF">ACH5RR_005019</name>
</gene>
<evidence type="ECO:0000256" key="4">
    <source>
        <dbReference type="SAM" id="MobiDB-lite"/>
    </source>
</evidence>
<dbReference type="EMBL" id="JBJUIK010000002">
    <property type="protein sequence ID" value="KAL3536558.1"/>
    <property type="molecule type" value="Genomic_DNA"/>
</dbReference>
<comment type="similarity">
    <text evidence="3">Belongs to the GRAS family.</text>
</comment>
<dbReference type="PROSITE" id="PS50985">
    <property type="entry name" value="GRAS"/>
    <property type="match status" value="1"/>
</dbReference>
<dbReference type="Proteomes" id="UP001630127">
    <property type="component" value="Unassembled WGS sequence"/>
</dbReference>
<evidence type="ECO:0000256" key="1">
    <source>
        <dbReference type="ARBA" id="ARBA00023015"/>
    </source>
</evidence>
<comment type="caution">
    <text evidence="3">Lacks conserved residue(s) required for the propagation of feature annotation.</text>
</comment>
<dbReference type="InterPro" id="IPR005202">
    <property type="entry name" value="TF_GRAS"/>
</dbReference>
<keyword evidence="1" id="KW-0805">Transcription regulation</keyword>
<dbReference type="AlphaFoldDB" id="A0ABD3AZA8"/>
<evidence type="ECO:0000256" key="3">
    <source>
        <dbReference type="PROSITE-ProRule" id="PRU01191"/>
    </source>
</evidence>
<evidence type="ECO:0000256" key="2">
    <source>
        <dbReference type="ARBA" id="ARBA00023163"/>
    </source>
</evidence>
<reference evidence="5 6" key="1">
    <citation type="submission" date="2024-11" db="EMBL/GenBank/DDBJ databases">
        <title>A near-complete genome assembly of Cinchona calisaya.</title>
        <authorList>
            <person name="Lian D.C."/>
            <person name="Zhao X.W."/>
            <person name="Wei L."/>
        </authorList>
    </citation>
    <scope>NUCLEOTIDE SEQUENCE [LARGE SCALE GENOMIC DNA]</scope>
    <source>
        <tissue evidence="5">Nenye</tissue>
    </source>
</reference>
<keyword evidence="6" id="KW-1185">Reference proteome</keyword>
<name>A0ABD3AZA8_9GENT</name>
<accession>A0ABD3AZA8</accession>
<evidence type="ECO:0000313" key="5">
    <source>
        <dbReference type="EMBL" id="KAL3536558.1"/>
    </source>
</evidence>
<feature type="region of interest" description="SAW" evidence="3">
    <location>
        <begin position="437"/>
        <end position="517"/>
    </location>
</feature>
<dbReference type="Pfam" id="PF03514">
    <property type="entry name" value="GRAS"/>
    <property type="match status" value="1"/>
</dbReference>
<feature type="short sequence motif" description="VHIID" evidence="3">
    <location>
        <begin position="258"/>
        <end position="262"/>
    </location>
</feature>
<protein>
    <recommendedName>
        <fullName evidence="7">Nodulation signaling pathway 2-like protein</fullName>
    </recommendedName>
</protein>
<evidence type="ECO:0008006" key="7">
    <source>
        <dbReference type="Google" id="ProtNLM"/>
    </source>
</evidence>
<comment type="caution">
    <text evidence="5">The sequence shown here is derived from an EMBL/GenBank/DDBJ whole genome shotgun (WGS) entry which is preliminary data.</text>
</comment>
<proteinExistence type="inferred from homology"/>